<proteinExistence type="predicted"/>
<protein>
    <submittedName>
        <fullName evidence="1">Uncharacterized protein</fullName>
    </submittedName>
</protein>
<dbReference type="EMBL" id="CM004478">
    <property type="protein sequence ID" value="OCT73217.1"/>
    <property type="molecule type" value="Genomic_DNA"/>
</dbReference>
<dbReference type="Proteomes" id="UP000694892">
    <property type="component" value="Chromosome 7L"/>
</dbReference>
<gene>
    <name evidence="1" type="ORF">XELAEV_18036196mg</name>
</gene>
<evidence type="ECO:0000313" key="2">
    <source>
        <dbReference type="Proteomes" id="UP000694892"/>
    </source>
</evidence>
<sequence length="118" mass="13148">MWESYRNTLGIHTHEHLISTLQKSSNPTPCPLNTFLSPAAPASGPPSIAQSLQNLTTHLTGLLLVHFSNHLQHPPPNIRTYSYYTPTVLLTWPKPVHGLSASFLPHRHLQPSYLQPST</sequence>
<name>A0A974HCU2_XENLA</name>
<dbReference type="AlphaFoldDB" id="A0A974HCU2"/>
<accession>A0A974HCU2</accession>
<organism evidence="1 2">
    <name type="scientific">Xenopus laevis</name>
    <name type="common">African clawed frog</name>
    <dbReference type="NCBI Taxonomy" id="8355"/>
    <lineage>
        <taxon>Eukaryota</taxon>
        <taxon>Metazoa</taxon>
        <taxon>Chordata</taxon>
        <taxon>Craniata</taxon>
        <taxon>Vertebrata</taxon>
        <taxon>Euteleostomi</taxon>
        <taxon>Amphibia</taxon>
        <taxon>Batrachia</taxon>
        <taxon>Anura</taxon>
        <taxon>Pipoidea</taxon>
        <taxon>Pipidae</taxon>
        <taxon>Xenopodinae</taxon>
        <taxon>Xenopus</taxon>
        <taxon>Xenopus</taxon>
    </lineage>
</organism>
<evidence type="ECO:0000313" key="1">
    <source>
        <dbReference type="EMBL" id="OCT73217.1"/>
    </source>
</evidence>
<reference evidence="2" key="1">
    <citation type="journal article" date="2016" name="Nature">
        <title>Genome evolution in the allotetraploid frog Xenopus laevis.</title>
        <authorList>
            <person name="Session A.M."/>
            <person name="Uno Y."/>
            <person name="Kwon T."/>
            <person name="Chapman J.A."/>
            <person name="Toyoda A."/>
            <person name="Takahashi S."/>
            <person name="Fukui A."/>
            <person name="Hikosaka A."/>
            <person name="Suzuki A."/>
            <person name="Kondo M."/>
            <person name="van Heeringen S.J."/>
            <person name="Quigley I."/>
            <person name="Heinz S."/>
            <person name="Ogino H."/>
            <person name="Ochi H."/>
            <person name="Hellsten U."/>
            <person name="Lyons J.B."/>
            <person name="Simakov O."/>
            <person name="Putnam N."/>
            <person name="Stites J."/>
            <person name="Kuroki Y."/>
            <person name="Tanaka T."/>
            <person name="Michiue T."/>
            <person name="Watanabe M."/>
            <person name="Bogdanovic O."/>
            <person name="Lister R."/>
            <person name="Georgiou G."/>
            <person name="Paranjpe S.S."/>
            <person name="van Kruijsbergen I."/>
            <person name="Shu S."/>
            <person name="Carlson J."/>
            <person name="Kinoshita T."/>
            <person name="Ohta Y."/>
            <person name="Mawaribuchi S."/>
            <person name="Jenkins J."/>
            <person name="Grimwood J."/>
            <person name="Schmutz J."/>
            <person name="Mitros T."/>
            <person name="Mozaffari S.V."/>
            <person name="Suzuki Y."/>
            <person name="Haramoto Y."/>
            <person name="Yamamoto T.S."/>
            <person name="Takagi C."/>
            <person name="Heald R."/>
            <person name="Miller K."/>
            <person name="Haudenschild C."/>
            <person name="Kitzman J."/>
            <person name="Nakayama T."/>
            <person name="Izutsu Y."/>
            <person name="Robert J."/>
            <person name="Fortriede J."/>
            <person name="Burns K."/>
            <person name="Lotay V."/>
            <person name="Karimi K."/>
            <person name="Yasuoka Y."/>
            <person name="Dichmann D.S."/>
            <person name="Flajnik M.F."/>
            <person name="Houston D.W."/>
            <person name="Shendure J."/>
            <person name="DuPasquier L."/>
            <person name="Vize P.D."/>
            <person name="Zorn A.M."/>
            <person name="Ito M."/>
            <person name="Marcotte E.M."/>
            <person name="Wallingford J.B."/>
            <person name="Ito Y."/>
            <person name="Asashima M."/>
            <person name="Ueno N."/>
            <person name="Matsuda Y."/>
            <person name="Veenstra G.J."/>
            <person name="Fujiyama A."/>
            <person name="Harland R.M."/>
            <person name="Taira M."/>
            <person name="Rokhsar D.S."/>
        </authorList>
    </citation>
    <scope>NUCLEOTIDE SEQUENCE [LARGE SCALE GENOMIC DNA]</scope>
    <source>
        <strain evidence="2">J</strain>
    </source>
</reference>